<dbReference type="EMBL" id="CAJVPV010004792">
    <property type="protein sequence ID" value="CAG8579265.1"/>
    <property type="molecule type" value="Genomic_DNA"/>
</dbReference>
<gene>
    <name evidence="2" type="ORF">AMORRO_LOCUS6833</name>
</gene>
<dbReference type="InterPro" id="IPR000719">
    <property type="entry name" value="Prot_kinase_dom"/>
</dbReference>
<dbReference type="InterPro" id="IPR001245">
    <property type="entry name" value="Ser-Thr/Tyr_kinase_cat_dom"/>
</dbReference>
<dbReference type="Gene3D" id="3.30.200.20">
    <property type="entry name" value="Phosphorylase Kinase, domain 1"/>
    <property type="match status" value="1"/>
</dbReference>
<dbReference type="GO" id="GO:0005524">
    <property type="term" value="F:ATP binding"/>
    <property type="evidence" value="ECO:0007669"/>
    <property type="project" value="InterPro"/>
</dbReference>
<evidence type="ECO:0000313" key="2">
    <source>
        <dbReference type="EMBL" id="CAG8579265.1"/>
    </source>
</evidence>
<dbReference type="InterPro" id="IPR011009">
    <property type="entry name" value="Kinase-like_dom_sf"/>
</dbReference>
<organism evidence="2 3">
    <name type="scientific">Acaulospora morrowiae</name>
    <dbReference type="NCBI Taxonomy" id="94023"/>
    <lineage>
        <taxon>Eukaryota</taxon>
        <taxon>Fungi</taxon>
        <taxon>Fungi incertae sedis</taxon>
        <taxon>Mucoromycota</taxon>
        <taxon>Glomeromycotina</taxon>
        <taxon>Glomeromycetes</taxon>
        <taxon>Diversisporales</taxon>
        <taxon>Acaulosporaceae</taxon>
        <taxon>Acaulospora</taxon>
    </lineage>
</organism>
<dbReference type="PANTHER" id="PTHR44329">
    <property type="entry name" value="SERINE/THREONINE-PROTEIN KINASE TNNI3K-RELATED"/>
    <property type="match status" value="1"/>
</dbReference>
<dbReference type="SUPFAM" id="SSF56112">
    <property type="entry name" value="Protein kinase-like (PK-like)"/>
    <property type="match status" value="3"/>
</dbReference>
<dbReference type="OrthoDB" id="3271139at2759"/>
<dbReference type="PROSITE" id="PS50011">
    <property type="entry name" value="PROTEIN_KINASE_DOM"/>
    <property type="match status" value="2"/>
</dbReference>
<dbReference type="GO" id="GO:0004674">
    <property type="term" value="F:protein serine/threonine kinase activity"/>
    <property type="evidence" value="ECO:0007669"/>
    <property type="project" value="TreeGrafter"/>
</dbReference>
<dbReference type="InterPro" id="IPR051681">
    <property type="entry name" value="Ser/Thr_Kinases-Pseudokinases"/>
</dbReference>
<proteinExistence type="predicted"/>
<dbReference type="Pfam" id="PF00069">
    <property type="entry name" value="Pkinase"/>
    <property type="match status" value="1"/>
</dbReference>
<feature type="domain" description="Protein kinase" evidence="1">
    <location>
        <begin position="565"/>
        <end position="798"/>
    </location>
</feature>
<protein>
    <submittedName>
        <fullName evidence="2">11460_t:CDS:1</fullName>
    </submittedName>
</protein>
<name>A0A9N9G3N8_9GLOM</name>
<dbReference type="Pfam" id="PF07714">
    <property type="entry name" value="PK_Tyr_Ser-Thr"/>
    <property type="match status" value="1"/>
</dbReference>
<reference evidence="2" key="1">
    <citation type="submission" date="2021-06" db="EMBL/GenBank/DDBJ databases">
        <authorList>
            <person name="Kallberg Y."/>
            <person name="Tangrot J."/>
            <person name="Rosling A."/>
        </authorList>
    </citation>
    <scope>NUCLEOTIDE SEQUENCE</scope>
    <source>
        <strain evidence="2">CL551</strain>
    </source>
</reference>
<evidence type="ECO:0000313" key="3">
    <source>
        <dbReference type="Proteomes" id="UP000789342"/>
    </source>
</evidence>
<comment type="caution">
    <text evidence="2">The sequence shown here is derived from an EMBL/GenBank/DDBJ whole genome shotgun (WGS) entry which is preliminary data.</text>
</comment>
<evidence type="ECO:0000259" key="1">
    <source>
        <dbReference type="PROSITE" id="PS50011"/>
    </source>
</evidence>
<feature type="non-terminal residue" evidence="2">
    <location>
        <position position="1"/>
    </location>
</feature>
<dbReference type="AlphaFoldDB" id="A0A9N9G3N8"/>
<feature type="domain" description="Protein kinase" evidence="1">
    <location>
        <begin position="272"/>
        <end position="545"/>
    </location>
</feature>
<dbReference type="Proteomes" id="UP000789342">
    <property type="component" value="Unassembled WGS sequence"/>
</dbReference>
<accession>A0A9N9G3N8</accession>
<sequence length="798" mass="93135">MEVIGKGYPVRCPGCQKTVKKRDRFGDKKSCGFCYFRESFLRKSDNSGIDDFLIRFAVRRRYPFLEFIPYEELSNVKKIGQGGFSQVYKATWNRGRICVWYRNGNFTRYPPETVALKVLNESQEMNSEFLNEQQFLNRLRCSSRDKKYIINVYGISQDPVPEIKEIMRMVEEWKSNYYQQFKEAEEARKKIIESGAPFMKEHYSDSIYYSKLLDSIIESARSTLNSRDLSNTRFIGTPEYQIKTGLECQQESESTNFEQTEVFSKLIPYKEFSNIEEIGQGRSSQVYKATWYSKTVALRILNESENLDPEFLIKSESLIFKKHAGIIRCYGISQDPTSMNHILVTEHRLDLSAYLQANFIKMTWFNKRMILNSIALRIMTIHKWNIIRWNLHSGNLFVVKGRKPNPAVLIDLGFNRATRGLNLIEQATRNFYANDYHQFQKAEEKRKKMISFLKEAEQNHPKSVYHTRPLNTIIEIANAIQNSGDSSKAMKHPGPIEIQVEPQKGVCSNCKKKRHYADLLKKICRLCSFAELFPKSNNQDINNFLIKSSENEGRRILEWISYEDFEIGEDIGSGGYSKVCKATWHRGHIKRWIPQTGEVVRSGPVEVALKVLKNSKDMDSKFLNELENLYKFKSSDLGYRHIVKCYGVSQDPKSQNYILIMQYANNGSLREFLKDRFHNKANWNFKKKVILSLLESINEIHRQEIRENLDPDELQAAEEKREEMVKFGIPFVEKPRFEHPKSVYSSRSLDSQINFSKTILSDSSNAKEILELNSNNVSENSLKKHEIDKTDDYREIID</sequence>
<dbReference type="Gene3D" id="1.10.510.10">
    <property type="entry name" value="Transferase(Phosphotransferase) domain 1"/>
    <property type="match status" value="2"/>
</dbReference>
<keyword evidence="3" id="KW-1185">Reference proteome</keyword>